<sequence>MNFCGMACDILTRTNDGGDLSPEHLKLLENAVNGFLNEKGERKFKELHEEVTSGKYKKPFLHGVEHLTIDHEGYVYWKGKHVEHYDLSFAFSAEAKNPALELAERCKHLERKCVPVNVNSVIWNWNEQK</sequence>
<name>A0A1G1KW66_9BACT</name>
<gene>
    <name evidence="1" type="ORF">A3G33_08340</name>
</gene>
<dbReference type="Proteomes" id="UP000178187">
    <property type="component" value="Unassembled WGS sequence"/>
</dbReference>
<evidence type="ECO:0000313" key="1">
    <source>
        <dbReference type="EMBL" id="OGW97173.1"/>
    </source>
</evidence>
<organism evidence="1 2">
    <name type="scientific">Candidatus Danuiimicrobium aquiferis</name>
    <dbReference type="NCBI Taxonomy" id="1801832"/>
    <lineage>
        <taxon>Bacteria</taxon>
        <taxon>Pseudomonadati</taxon>
        <taxon>Candidatus Omnitrophota</taxon>
        <taxon>Candidatus Danuiimicrobium</taxon>
    </lineage>
</organism>
<reference evidence="1 2" key="1">
    <citation type="journal article" date="2016" name="Nat. Commun.">
        <title>Thousands of microbial genomes shed light on interconnected biogeochemical processes in an aquifer system.</title>
        <authorList>
            <person name="Anantharaman K."/>
            <person name="Brown C.T."/>
            <person name="Hug L.A."/>
            <person name="Sharon I."/>
            <person name="Castelle C.J."/>
            <person name="Probst A.J."/>
            <person name="Thomas B.C."/>
            <person name="Singh A."/>
            <person name="Wilkins M.J."/>
            <person name="Karaoz U."/>
            <person name="Brodie E.L."/>
            <person name="Williams K.H."/>
            <person name="Hubbard S.S."/>
            <person name="Banfield J.F."/>
        </authorList>
    </citation>
    <scope>NUCLEOTIDE SEQUENCE [LARGE SCALE GENOMIC DNA]</scope>
</reference>
<protein>
    <submittedName>
        <fullName evidence="1">Uncharacterized protein</fullName>
    </submittedName>
</protein>
<evidence type="ECO:0000313" key="2">
    <source>
        <dbReference type="Proteomes" id="UP000178187"/>
    </source>
</evidence>
<proteinExistence type="predicted"/>
<accession>A0A1G1KW66</accession>
<dbReference type="EMBL" id="MHFR01000043">
    <property type="protein sequence ID" value="OGW97173.1"/>
    <property type="molecule type" value="Genomic_DNA"/>
</dbReference>
<dbReference type="AlphaFoldDB" id="A0A1G1KW66"/>
<comment type="caution">
    <text evidence="1">The sequence shown here is derived from an EMBL/GenBank/DDBJ whole genome shotgun (WGS) entry which is preliminary data.</text>
</comment>